<accession>A0A974CCM3</accession>
<feature type="chain" id="PRO_5036695234" description="Secreted protein" evidence="1">
    <location>
        <begin position="39"/>
        <end position="97"/>
    </location>
</feature>
<proteinExistence type="predicted"/>
<keyword evidence="1" id="KW-0732">Signal</keyword>
<gene>
    <name evidence="2" type="ORF">XELAEV_18037373mg</name>
</gene>
<evidence type="ECO:0008006" key="4">
    <source>
        <dbReference type="Google" id="ProtNLM"/>
    </source>
</evidence>
<evidence type="ECO:0000256" key="1">
    <source>
        <dbReference type="SAM" id="SignalP"/>
    </source>
</evidence>
<evidence type="ECO:0000313" key="2">
    <source>
        <dbReference type="EMBL" id="OCT70452.1"/>
    </source>
</evidence>
<name>A0A974CCM3_XENLA</name>
<dbReference type="AlphaFoldDB" id="A0A974CCM3"/>
<dbReference type="EMBL" id="CM004479">
    <property type="protein sequence ID" value="OCT70452.1"/>
    <property type="molecule type" value="Genomic_DNA"/>
</dbReference>
<evidence type="ECO:0000313" key="3">
    <source>
        <dbReference type="Proteomes" id="UP000694892"/>
    </source>
</evidence>
<dbReference type="Proteomes" id="UP000694892">
    <property type="component" value="Chromosome 7S"/>
</dbReference>
<reference evidence="3" key="1">
    <citation type="journal article" date="2016" name="Nature">
        <title>Genome evolution in the allotetraploid frog Xenopus laevis.</title>
        <authorList>
            <person name="Session A.M."/>
            <person name="Uno Y."/>
            <person name="Kwon T."/>
            <person name="Chapman J.A."/>
            <person name="Toyoda A."/>
            <person name="Takahashi S."/>
            <person name="Fukui A."/>
            <person name="Hikosaka A."/>
            <person name="Suzuki A."/>
            <person name="Kondo M."/>
            <person name="van Heeringen S.J."/>
            <person name="Quigley I."/>
            <person name="Heinz S."/>
            <person name="Ogino H."/>
            <person name="Ochi H."/>
            <person name="Hellsten U."/>
            <person name="Lyons J.B."/>
            <person name="Simakov O."/>
            <person name="Putnam N."/>
            <person name="Stites J."/>
            <person name="Kuroki Y."/>
            <person name="Tanaka T."/>
            <person name="Michiue T."/>
            <person name="Watanabe M."/>
            <person name="Bogdanovic O."/>
            <person name="Lister R."/>
            <person name="Georgiou G."/>
            <person name="Paranjpe S.S."/>
            <person name="van Kruijsbergen I."/>
            <person name="Shu S."/>
            <person name="Carlson J."/>
            <person name="Kinoshita T."/>
            <person name="Ohta Y."/>
            <person name="Mawaribuchi S."/>
            <person name="Jenkins J."/>
            <person name="Grimwood J."/>
            <person name="Schmutz J."/>
            <person name="Mitros T."/>
            <person name="Mozaffari S.V."/>
            <person name="Suzuki Y."/>
            <person name="Haramoto Y."/>
            <person name="Yamamoto T.S."/>
            <person name="Takagi C."/>
            <person name="Heald R."/>
            <person name="Miller K."/>
            <person name="Haudenschild C."/>
            <person name="Kitzman J."/>
            <person name="Nakayama T."/>
            <person name="Izutsu Y."/>
            <person name="Robert J."/>
            <person name="Fortriede J."/>
            <person name="Burns K."/>
            <person name="Lotay V."/>
            <person name="Karimi K."/>
            <person name="Yasuoka Y."/>
            <person name="Dichmann D.S."/>
            <person name="Flajnik M.F."/>
            <person name="Houston D.W."/>
            <person name="Shendure J."/>
            <person name="DuPasquier L."/>
            <person name="Vize P.D."/>
            <person name="Zorn A.M."/>
            <person name="Ito M."/>
            <person name="Marcotte E.M."/>
            <person name="Wallingford J.B."/>
            <person name="Ito Y."/>
            <person name="Asashima M."/>
            <person name="Ueno N."/>
            <person name="Matsuda Y."/>
            <person name="Veenstra G.J."/>
            <person name="Fujiyama A."/>
            <person name="Harland R.M."/>
            <person name="Taira M."/>
            <person name="Rokhsar D.S."/>
        </authorList>
    </citation>
    <scope>NUCLEOTIDE SEQUENCE [LARGE SCALE GENOMIC DNA]</scope>
    <source>
        <strain evidence="3">J</strain>
    </source>
</reference>
<feature type="signal peptide" evidence="1">
    <location>
        <begin position="1"/>
        <end position="38"/>
    </location>
</feature>
<organism evidence="2 3">
    <name type="scientific">Xenopus laevis</name>
    <name type="common">African clawed frog</name>
    <dbReference type="NCBI Taxonomy" id="8355"/>
    <lineage>
        <taxon>Eukaryota</taxon>
        <taxon>Metazoa</taxon>
        <taxon>Chordata</taxon>
        <taxon>Craniata</taxon>
        <taxon>Vertebrata</taxon>
        <taxon>Euteleostomi</taxon>
        <taxon>Amphibia</taxon>
        <taxon>Batrachia</taxon>
        <taxon>Anura</taxon>
        <taxon>Pipoidea</taxon>
        <taxon>Pipidae</taxon>
        <taxon>Xenopodinae</taxon>
        <taxon>Xenopus</taxon>
        <taxon>Xenopus</taxon>
    </lineage>
</organism>
<protein>
    <recommendedName>
        <fullName evidence="4">Secreted protein</fullName>
    </recommendedName>
</protein>
<sequence length="97" mass="11183">MDIWIILIYLFLYRRNICKSVVLLSMIILCPIKPSIQAQPPKENVCSSDVYQIQATFSLAFYTFLHLHLKISSEAKVLGCEQNSLDDVFILIFLESQ</sequence>